<dbReference type="SMART" id="SM00858">
    <property type="entry name" value="SAF"/>
    <property type="match status" value="1"/>
</dbReference>
<keyword evidence="3" id="KW-0378">Hydrolase</keyword>
<reference evidence="4" key="1">
    <citation type="journal article" date="2019" name="Int. J. Syst. Evol. Microbiol.">
        <title>The Global Catalogue of Microorganisms (GCM) 10K type strain sequencing project: providing services to taxonomists for standard genome sequencing and annotation.</title>
        <authorList>
            <consortium name="The Broad Institute Genomics Platform"/>
            <consortium name="The Broad Institute Genome Sequencing Center for Infectious Disease"/>
            <person name="Wu L."/>
            <person name="Ma J."/>
        </authorList>
    </citation>
    <scope>NUCLEOTIDE SEQUENCE [LARGE SCALE GENOMIC DNA]</scope>
    <source>
        <strain evidence="4">JCM 17933</strain>
    </source>
</reference>
<proteinExistence type="predicted"/>
<dbReference type="EMBL" id="BAABHF010000026">
    <property type="protein sequence ID" value="GAA4501513.1"/>
    <property type="molecule type" value="Genomic_DNA"/>
</dbReference>
<name>A0ABP8QF62_9ACTN</name>
<dbReference type="CDD" id="cd11613">
    <property type="entry name" value="SAF_AH_GD"/>
    <property type="match status" value="1"/>
</dbReference>
<evidence type="ECO:0000313" key="3">
    <source>
        <dbReference type="EMBL" id="GAA4501513.1"/>
    </source>
</evidence>
<dbReference type="InterPro" id="IPR013974">
    <property type="entry name" value="SAF"/>
</dbReference>
<dbReference type="InterPro" id="IPR044144">
    <property type="entry name" value="SAF_UxaA/GarD"/>
</dbReference>
<dbReference type="GO" id="GO:0016787">
    <property type="term" value="F:hydrolase activity"/>
    <property type="evidence" value="ECO:0007669"/>
    <property type="project" value="UniProtKB-KW"/>
</dbReference>
<organism evidence="3 4">
    <name type="scientific">Actinoallomurus oryzae</name>
    <dbReference type="NCBI Taxonomy" id="502180"/>
    <lineage>
        <taxon>Bacteria</taxon>
        <taxon>Bacillati</taxon>
        <taxon>Actinomycetota</taxon>
        <taxon>Actinomycetes</taxon>
        <taxon>Streptosporangiales</taxon>
        <taxon>Thermomonosporaceae</taxon>
        <taxon>Actinoallomurus</taxon>
    </lineage>
</organism>
<dbReference type="Gene3D" id="2.30.130.110">
    <property type="match status" value="1"/>
</dbReference>
<sequence>MEGEVPAGAPPQFLIHDEGDSVAVAVTALEPGRVEGAVLKSGRRCEFEILRPVPLGHKFAVTELTKGADVIKYGVRVAVATKDIAIGEYVHVENVRSARWQNSVA</sequence>
<gene>
    <name evidence="3" type="ORF">GCM10023191_051650</name>
</gene>
<keyword evidence="4" id="KW-1185">Reference proteome</keyword>
<evidence type="ECO:0000259" key="2">
    <source>
        <dbReference type="SMART" id="SM00858"/>
    </source>
</evidence>
<evidence type="ECO:0000313" key="4">
    <source>
        <dbReference type="Proteomes" id="UP001500503"/>
    </source>
</evidence>
<evidence type="ECO:0000256" key="1">
    <source>
        <dbReference type="ARBA" id="ARBA00023239"/>
    </source>
</evidence>
<feature type="domain" description="SAF" evidence="2">
    <location>
        <begin position="20"/>
        <end position="96"/>
    </location>
</feature>
<comment type="caution">
    <text evidence="3">The sequence shown here is derived from an EMBL/GenBank/DDBJ whole genome shotgun (WGS) entry which is preliminary data.</text>
</comment>
<protein>
    <submittedName>
        <fullName evidence="3">UxaA family hydrolase</fullName>
    </submittedName>
</protein>
<keyword evidence="1" id="KW-0456">Lyase</keyword>
<dbReference type="RefSeq" id="WP_329236021.1">
    <property type="nucleotide sequence ID" value="NZ_BAABHF010000026.1"/>
</dbReference>
<dbReference type="Proteomes" id="UP001500503">
    <property type="component" value="Unassembled WGS sequence"/>
</dbReference>
<accession>A0ABP8QF62</accession>